<organism evidence="2 3">
    <name type="scientific">Hericium alpestre</name>
    <dbReference type="NCBI Taxonomy" id="135208"/>
    <lineage>
        <taxon>Eukaryota</taxon>
        <taxon>Fungi</taxon>
        <taxon>Dikarya</taxon>
        <taxon>Basidiomycota</taxon>
        <taxon>Agaricomycotina</taxon>
        <taxon>Agaricomycetes</taxon>
        <taxon>Russulales</taxon>
        <taxon>Hericiaceae</taxon>
        <taxon>Hericium</taxon>
    </lineage>
</organism>
<dbReference type="AlphaFoldDB" id="A0A4Y9ZZD5"/>
<feature type="compositionally biased region" description="Acidic residues" evidence="1">
    <location>
        <begin position="105"/>
        <end position="119"/>
    </location>
</feature>
<gene>
    <name evidence="2" type="ORF">EWM64_g4493</name>
</gene>
<accession>A0A4Y9ZZD5</accession>
<feature type="compositionally biased region" description="Gly residues" evidence="1">
    <location>
        <begin position="120"/>
        <end position="129"/>
    </location>
</feature>
<sequence length="184" mass="20622">MNGICNVLPLEDLHILKVAYDHDKWSTEAWINIFGRLLARPASGAVRTATTTADLFFRHLKSLQVSEVDLLNIVEHEGDERPFNDLLAEWLSTRMQVFMDELEDADGDDLDGESDEDGGDNGQNGGRAGRFGEDSRLGRLVITQCSVTEEYVDELEDYVQDVVWDEDEGIYKEESEEGSVGGSY</sequence>
<proteinExistence type="predicted"/>
<dbReference type="Proteomes" id="UP000298061">
    <property type="component" value="Unassembled WGS sequence"/>
</dbReference>
<name>A0A4Y9ZZD5_9AGAM</name>
<evidence type="ECO:0000313" key="3">
    <source>
        <dbReference type="Proteomes" id="UP000298061"/>
    </source>
</evidence>
<dbReference type="EMBL" id="SFCI01000488">
    <property type="protein sequence ID" value="TFY79520.1"/>
    <property type="molecule type" value="Genomic_DNA"/>
</dbReference>
<evidence type="ECO:0008006" key="4">
    <source>
        <dbReference type="Google" id="ProtNLM"/>
    </source>
</evidence>
<evidence type="ECO:0000313" key="2">
    <source>
        <dbReference type="EMBL" id="TFY79520.1"/>
    </source>
</evidence>
<comment type="caution">
    <text evidence="2">The sequence shown here is derived from an EMBL/GenBank/DDBJ whole genome shotgun (WGS) entry which is preliminary data.</text>
</comment>
<protein>
    <recommendedName>
        <fullName evidence="4">Pre-rRNA-processing protein TSR2</fullName>
    </recommendedName>
</protein>
<feature type="region of interest" description="Disordered" evidence="1">
    <location>
        <begin position="105"/>
        <end position="131"/>
    </location>
</feature>
<reference evidence="2 3" key="1">
    <citation type="submission" date="2019-02" db="EMBL/GenBank/DDBJ databases">
        <title>Genome sequencing of the rare red list fungi Hericium alpestre (H. flagellum).</title>
        <authorList>
            <person name="Buettner E."/>
            <person name="Kellner H."/>
        </authorList>
    </citation>
    <scope>NUCLEOTIDE SEQUENCE [LARGE SCALE GENOMIC DNA]</scope>
    <source>
        <strain evidence="2 3">DSM 108284</strain>
    </source>
</reference>
<evidence type="ECO:0000256" key="1">
    <source>
        <dbReference type="SAM" id="MobiDB-lite"/>
    </source>
</evidence>
<keyword evidence="3" id="KW-1185">Reference proteome</keyword>